<name>A0ABD2N058_9CUCU</name>
<dbReference type="EMBL" id="JABFTP020000042">
    <property type="protein sequence ID" value="KAL3271811.1"/>
    <property type="molecule type" value="Genomic_DNA"/>
</dbReference>
<dbReference type="SUPFAM" id="SSF56219">
    <property type="entry name" value="DNase I-like"/>
    <property type="match status" value="1"/>
</dbReference>
<evidence type="ECO:0000313" key="2">
    <source>
        <dbReference type="Proteomes" id="UP001516400"/>
    </source>
</evidence>
<reference evidence="1 2" key="1">
    <citation type="journal article" date="2021" name="BMC Biol.">
        <title>Horizontally acquired antibacterial genes associated with adaptive radiation of ladybird beetles.</title>
        <authorList>
            <person name="Li H.S."/>
            <person name="Tang X.F."/>
            <person name="Huang Y.H."/>
            <person name="Xu Z.Y."/>
            <person name="Chen M.L."/>
            <person name="Du X.Y."/>
            <person name="Qiu B.Y."/>
            <person name="Chen P.T."/>
            <person name="Zhang W."/>
            <person name="Slipinski A."/>
            <person name="Escalona H.E."/>
            <person name="Waterhouse R.M."/>
            <person name="Zwick A."/>
            <person name="Pang H."/>
        </authorList>
    </citation>
    <scope>NUCLEOTIDE SEQUENCE [LARGE SCALE GENOMIC DNA]</scope>
    <source>
        <strain evidence="1">SYSU2018</strain>
    </source>
</reference>
<dbReference type="InterPro" id="IPR036691">
    <property type="entry name" value="Endo/exonu/phosph_ase_sf"/>
</dbReference>
<dbReference type="AlphaFoldDB" id="A0ABD2N058"/>
<sequence length="110" mass="12819">MKGHFVHIYSGVRKEERAKCGVSLILHIKYKKHIISWDQIIERILLVEMELKKYPVVVMVVYGPNDDAPASEKDKFYDELTRLLDCISIQKEIFLKGDINGRTKAEQMIL</sequence>
<dbReference type="Gene3D" id="3.60.10.10">
    <property type="entry name" value="Endonuclease/exonuclease/phosphatase"/>
    <property type="match status" value="1"/>
</dbReference>
<protein>
    <submittedName>
        <fullName evidence="1">Uncharacterized protein</fullName>
    </submittedName>
</protein>
<dbReference type="Proteomes" id="UP001516400">
    <property type="component" value="Unassembled WGS sequence"/>
</dbReference>
<keyword evidence="2" id="KW-1185">Reference proteome</keyword>
<organism evidence="1 2">
    <name type="scientific">Cryptolaemus montrouzieri</name>
    <dbReference type="NCBI Taxonomy" id="559131"/>
    <lineage>
        <taxon>Eukaryota</taxon>
        <taxon>Metazoa</taxon>
        <taxon>Ecdysozoa</taxon>
        <taxon>Arthropoda</taxon>
        <taxon>Hexapoda</taxon>
        <taxon>Insecta</taxon>
        <taxon>Pterygota</taxon>
        <taxon>Neoptera</taxon>
        <taxon>Endopterygota</taxon>
        <taxon>Coleoptera</taxon>
        <taxon>Polyphaga</taxon>
        <taxon>Cucujiformia</taxon>
        <taxon>Coccinelloidea</taxon>
        <taxon>Coccinellidae</taxon>
        <taxon>Scymninae</taxon>
        <taxon>Scymnini</taxon>
        <taxon>Cryptolaemus</taxon>
    </lineage>
</organism>
<evidence type="ECO:0000313" key="1">
    <source>
        <dbReference type="EMBL" id="KAL3271811.1"/>
    </source>
</evidence>
<comment type="caution">
    <text evidence="1">The sequence shown here is derived from an EMBL/GenBank/DDBJ whole genome shotgun (WGS) entry which is preliminary data.</text>
</comment>
<proteinExistence type="predicted"/>
<accession>A0ABD2N058</accession>
<gene>
    <name evidence="1" type="ORF">HHI36_022281</name>
</gene>